<dbReference type="Proteomes" id="UP001430953">
    <property type="component" value="Unassembled WGS sequence"/>
</dbReference>
<reference evidence="1 2" key="1">
    <citation type="submission" date="2023-03" db="EMBL/GenBank/DDBJ databases">
        <title>High recombination rates correlate with genetic variation in Cardiocondyla obscurior ants.</title>
        <authorList>
            <person name="Errbii M."/>
        </authorList>
    </citation>
    <scope>NUCLEOTIDE SEQUENCE [LARGE SCALE GENOMIC DNA]</scope>
    <source>
        <strain evidence="1">Alpha-2009</strain>
        <tissue evidence="1">Whole body</tissue>
    </source>
</reference>
<accession>A0AAW2G8Q6</accession>
<proteinExistence type="predicted"/>
<comment type="caution">
    <text evidence="1">The sequence shown here is derived from an EMBL/GenBank/DDBJ whole genome shotgun (WGS) entry which is preliminary data.</text>
</comment>
<evidence type="ECO:0000313" key="1">
    <source>
        <dbReference type="EMBL" id="KAL0123737.1"/>
    </source>
</evidence>
<name>A0AAW2G8Q6_9HYME</name>
<dbReference type="EMBL" id="JADYXP020000005">
    <property type="protein sequence ID" value="KAL0123737.1"/>
    <property type="molecule type" value="Genomic_DNA"/>
</dbReference>
<gene>
    <name evidence="1" type="ORF">PUN28_005914</name>
</gene>
<protein>
    <submittedName>
        <fullName evidence="1">Uncharacterized protein</fullName>
    </submittedName>
</protein>
<evidence type="ECO:0000313" key="2">
    <source>
        <dbReference type="Proteomes" id="UP001430953"/>
    </source>
</evidence>
<organism evidence="1 2">
    <name type="scientific">Cardiocondyla obscurior</name>
    <dbReference type="NCBI Taxonomy" id="286306"/>
    <lineage>
        <taxon>Eukaryota</taxon>
        <taxon>Metazoa</taxon>
        <taxon>Ecdysozoa</taxon>
        <taxon>Arthropoda</taxon>
        <taxon>Hexapoda</taxon>
        <taxon>Insecta</taxon>
        <taxon>Pterygota</taxon>
        <taxon>Neoptera</taxon>
        <taxon>Endopterygota</taxon>
        <taxon>Hymenoptera</taxon>
        <taxon>Apocrita</taxon>
        <taxon>Aculeata</taxon>
        <taxon>Formicoidea</taxon>
        <taxon>Formicidae</taxon>
        <taxon>Myrmicinae</taxon>
        <taxon>Cardiocondyla</taxon>
    </lineage>
</organism>
<keyword evidence="2" id="KW-1185">Reference proteome</keyword>
<sequence>MSNSCFRLNTQRRAKAVSEVEEINCNVEKESENVCKKRHVSDNN</sequence>
<dbReference type="AlphaFoldDB" id="A0AAW2G8Q6"/>